<dbReference type="Pfam" id="PF13340">
    <property type="entry name" value="DUF4096"/>
    <property type="match status" value="1"/>
</dbReference>
<dbReference type="KEGG" id="pdio:PDMSB3_1045"/>
<evidence type="ECO:0000313" key="2">
    <source>
        <dbReference type="EMBL" id="VVD27507.1"/>
    </source>
</evidence>
<reference evidence="2 3" key="1">
    <citation type="submission" date="2019-08" db="EMBL/GenBank/DDBJ databases">
        <authorList>
            <person name="Herpell B J."/>
        </authorList>
    </citation>
    <scope>NUCLEOTIDE SEQUENCE [LARGE SCALE GENOMIC DNA]</scope>
    <source>
        <strain evidence="3">Msb3</strain>
    </source>
</reference>
<name>A0A5Q4Z5Z1_9BURK</name>
<proteinExistence type="predicted"/>
<dbReference type="PANTHER" id="PTHR46637:SF1">
    <property type="entry name" value="BLL5188 PROTEIN"/>
    <property type="match status" value="1"/>
</dbReference>
<feature type="domain" description="Insertion element IS402-like" evidence="1">
    <location>
        <begin position="4"/>
        <end position="77"/>
    </location>
</feature>
<dbReference type="InterPro" id="IPR025161">
    <property type="entry name" value="IS402-like_dom"/>
</dbReference>
<protein>
    <submittedName>
        <fullName evidence="2">Transposase</fullName>
    </submittedName>
</protein>
<organism evidence="2 3">
    <name type="scientific">Paraburkholderia dioscoreae</name>
    <dbReference type="NCBI Taxonomy" id="2604047"/>
    <lineage>
        <taxon>Bacteria</taxon>
        <taxon>Pseudomonadati</taxon>
        <taxon>Pseudomonadota</taxon>
        <taxon>Betaproteobacteria</taxon>
        <taxon>Burkholderiales</taxon>
        <taxon>Burkholderiaceae</taxon>
        <taxon>Paraburkholderia</taxon>
    </lineage>
</organism>
<dbReference type="PANTHER" id="PTHR46637">
    <property type="entry name" value="TIS1421-TRANSPOSASE PROTEIN A"/>
    <property type="match status" value="1"/>
</dbReference>
<evidence type="ECO:0000313" key="3">
    <source>
        <dbReference type="Proteomes" id="UP000325811"/>
    </source>
</evidence>
<sequence>MIPLSDEQWGCISHYFENQPKHRVGRPRSCPRAVLNGILWVLINNEKWQNLPSSYPASQTCYLKWLEWKRTGLIAKVLSELGIAGDFDVRTTRR</sequence>
<keyword evidence="3" id="KW-1185">Reference proteome</keyword>
<dbReference type="AlphaFoldDB" id="A0A5Q4Z5Z1"/>
<dbReference type="EMBL" id="LR699553">
    <property type="protein sequence ID" value="VVD27507.1"/>
    <property type="molecule type" value="Genomic_DNA"/>
</dbReference>
<dbReference type="Proteomes" id="UP000325811">
    <property type="component" value="Chromosome I"/>
</dbReference>
<evidence type="ECO:0000259" key="1">
    <source>
        <dbReference type="Pfam" id="PF13340"/>
    </source>
</evidence>
<gene>
    <name evidence="2" type="ORF">PDMSB3_1045</name>
</gene>
<accession>A0A5Q4Z5Z1</accession>
<dbReference type="InterPro" id="IPR052909">
    <property type="entry name" value="Transposase_6_like"/>
</dbReference>
<dbReference type="RefSeq" id="WP_165185168.1">
    <property type="nucleotide sequence ID" value="NZ_LR699553.1"/>
</dbReference>